<dbReference type="AlphaFoldDB" id="A0A177N6N4"/>
<sequence length="103" mass="11121">MIEVLMVSLVMLVVAVCAFAPLGCTIFAQSKTAVAAKAKVSESVTEFSGILVPEDSVLKRHFLAQLQAEIEATLFPRPTDSMLQRHYDALVASELESRLAGGR</sequence>
<protein>
    <submittedName>
        <fullName evidence="1">Uncharacterized protein</fullName>
    </submittedName>
</protein>
<name>A0A177N6N4_9GAMM</name>
<comment type="caution">
    <text evidence="1">The sequence shown here is derived from an EMBL/GenBank/DDBJ whole genome shotgun (WGS) entry which is preliminary data.</text>
</comment>
<accession>A0A177N6N4</accession>
<proteinExistence type="predicted"/>
<organism evidence="1 2">
    <name type="scientific">Methylomonas koyamae</name>
    <dbReference type="NCBI Taxonomy" id="702114"/>
    <lineage>
        <taxon>Bacteria</taxon>
        <taxon>Pseudomonadati</taxon>
        <taxon>Pseudomonadota</taxon>
        <taxon>Gammaproteobacteria</taxon>
        <taxon>Methylococcales</taxon>
        <taxon>Methylococcaceae</taxon>
        <taxon>Methylomonas</taxon>
    </lineage>
</organism>
<reference evidence="2" key="1">
    <citation type="submission" date="2016-03" db="EMBL/GenBank/DDBJ databases">
        <authorList>
            <person name="Heylen K."/>
            <person name="De Vos P."/>
            <person name="Vekeman B."/>
        </authorList>
    </citation>
    <scope>NUCLEOTIDE SEQUENCE [LARGE SCALE GENOMIC DNA]</scope>
    <source>
        <strain evidence="2">R-45383</strain>
    </source>
</reference>
<gene>
    <name evidence="1" type="ORF">A1355_00930</name>
</gene>
<dbReference type="RefSeq" id="WP_064031286.1">
    <property type="nucleotide sequence ID" value="NZ_LUUK01000213.1"/>
</dbReference>
<dbReference type="EMBL" id="LUUK01000213">
    <property type="protein sequence ID" value="OAI13153.1"/>
    <property type="molecule type" value="Genomic_DNA"/>
</dbReference>
<dbReference type="Proteomes" id="UP000077628">
    <property type="component" value="Unassembled WGS sequence"/>
</dbReference>
<keyword evidence="2" id="KW-1185">Reference proteome</keyword>
<evidence type="ECO:0000313" key="2">
    <source>
        <dbReference type="Proteomes" id="UP000077628"/>
    </source>
</evidence>
<dbReference type="OrthoDB" id="5574439at2"/>
<evidence type="ECO:0000313" key="1">
    <source>
        <dbReference type="EMBL" id="OAI13153.1"/>
    </source>
</evidence>